<reference evidence="2" key="1">
    <citation type="journal article" date="2023" name="G3 (Bethesda)">
        <title>Whole genome assemblies of Zophobas morio and Tenebrio molitor.</title>
        <authorList>
            <person name="Kaur S."/>
            <person name="Stinson S.A."/>
            <person name="diCenzo G.C."/>
        </authorList>
    </citation>
    <scope>NUCLEOTIDE SEQUENCE</scope>
    <source>
        <strain evidence="2">QUZm001</strain>
    </source>
</reference>
<dbReference type="EMBL" id="JALNTZ010003774">
    <property type="protein sequence ID" value="KAJ3616001.1"/>
    <property type="molecule type" value="Genomic_DNA"/>
</dbReference>
<keyword evidence="1" id="KW-0472">Membrane</keyword>
<keyword evidence="1" id="KW-0812">Transmembrane</keyword>
<sequence>MLGGTDNSNPLFQSMLGDVNSSKFNYGSLYNYSRFYATRDEDDNTNSIPKFDINNMTTAPKVKGVNYKVKGHSPAGYNITILIFGIALIGLAYVLYRVRLRRQ</sequence>
<feature type="transmembrane region" description="Helical" evidence="1">
    <location>
        <begin position="75"/>
        <end position="96"/>
    </location>
</feature>
<accession>A0AA38HH94</accession>
<protein>
    <submittedName>
        <fullName evidence="2">Uncharacterized protein</fullName>
    </submittedName>
</protein>
<evidence type="ECO:0000313" key="2">
    <source>
        <dbReference type="EMBL" id="KAJ3616001.1"/>
    </source>
</evidence>
<proteinExistence type="predicted"/>
<keyword evidence="3" id="KW-1185">Reference proteome</keyword>
<dbReference type="Proteomes" id="UP001168821">
    <property type="component" value="Unassembled WGS sequence"/>
</dbReference>
<dbReference type="AlphaFoldDB" id="A0AA38HH94"/>
<comment type="caution">
    <text evidence="2">The sequence shown here is derived from an EMBL/GenBank/DDBJ whole genome shotgun (WGS) entry which is preliminary data.</text>
</comment>
<name>A0AA38HH94_9CUCU</name>
<gene>
    <name evidence="2" type="ORF">Zmor_012129</name>
</gene>
<evidence type="ECO:0000256" key="1">
    <source>
        <dbReference type="SAM" id="Phobius"/>
    </source>
</evidence>
<keyword evidence="1" id="KW-1133">Transmembrane helix</keyword>
<evidence type="ECO:0000313" key="3">
    <source>
        <dbReference type="Proteomes" id="UP001168821"/>
    </source>
</evidence>
<organism evidence="2 3">
    <name type="scientific">Zophobas morio</name>
    <dbReference type="NCBI Taxonomy" id="2755281"/>
    <lineage>
        <taxon>Eukaryota</taxon>
        <taxon>Metazoa</taxon>
        <taxon>Ecdysozoa</taxon>
        <taxon>Arthropoda</taxon>
        <taxon>Hexapoda</taxon>
        <taxon>Insecta</taxon>
        <taxon>Pterygota</taxon>
        <taxon>Neoptera</taxon>
        <taxon>Endopterygota</taxon>
        <taxon>Coleoptera</taxon>
        <taxon>Polyphaga</taxon>
        <taxon>Cucujiformia</taxon>
        <taxon>Tenebrionidae</taxon>
        <taxon>Zophobas</taxon>
    </lineage>
</organism>